<keyword evidence="1" id="KW-0805">Transcription regulation</keyword>
<dbReference type="InterPro" id="IPR036390">
    <property type="entry name" value="WH_DNA-bd_sf"/>
</dbReference>
<dbReference type="SUPFAM" id="SSF46785">
    <property type="entry name" value="Winged helix' DNA-binding domain"/>
    <property type="match status" value="1"/>
</dbReference>
<dbReference type="PRINTS" id="PR00035">
    <property type="entry name" value="HTHGNTR"/>
</dbReference>
<accession>A0ABV5AL80</accession>
<feature type="domain" description="HTH gntR-type" evidence="5">
    <location>
        <begin position="1"/>
        <end position="69"/>
    </location>
</feature>
<dbReference type="SUPFAM" id="SSF64288">
    <property type="entry name" value="Chorismate lyase-like"/>
    <property type="match status" value="1"/>
</dbReference>
<keyword evidence="7" id="KW-1185">Reference proteome</keyword>
<dbReference type="InterPro" id="IPR000524">
    <property type="entry name" value="Tscrpt_reg_HTH_GntR"/>
</dbReference>
<dbReference type="CDD" id="cd07377">
    <property type="entry name" value="WHTH_GntR"/>
    <property type="match status" value="1"/>
</dbReference>
<evidence type="ECO:0000313" key="7">
    <source>
        <dbReference type="Proteomes" id="UP001579974"/>
    </source>
</evidence>
<dbReference type="PANTHER" id="PTHR44846">
    <property type="entry name" value="MANNOSYL-D-GLYCERATE TRANSPORT/METABOLISM SYSTEM REPRESSOR MNGR-RELATED"/>
    <property type="match status" value="1"/>
</dbReference>
<dbReference type="EMBL" id="JBDXSU010000031">
    <property type="protein sequence ID" value="MFB5192918.1"/>
    <property type="molecule type" value="Genomic_DNA"/>
</dbReference>
<dbReference type="InterPro" id="IPR050679">
    <property type="entry name" value="Bact_HTH_transcr_reg"/>
</dbReference>
<evidence type="ECO:0000256" key="3">
    <source>
        <dbReference type="ARBA" id="ARBA00023163"/>
    </source>
</evidence>
<evidence type="ECO:0000259" key="5">
    <source>
        <dbReference type="PROSITE" id="PS50949"/>
    </source>
</evidence>
<feature type="region of interest" description="Disordered" evidence="4">
    <location>
        <begin position="234"/>
        <end position="254"/>
    </location>
</feature>
<sequence>MHRYLEIHKDIFRRIQSGDWPPGTQLPSETVLASEYKTTRVTIRRALQLLEQEHVLTSRQGVGRFVAQPPATATSELTRLLDWRQFMRTPNKDLRTVTIASHEVALNSERAELLKRPEESPGYQFVQSRISTGTTVSMAVSVFPGAALAAQCSDAALLDTLKRHEEMAMYAESDILVPSVDDPYANYLQDCDSDPTSPILVLRQLFLDWRHAPLFLSYDYLNLRVFSLHLTRERDKSVPRPPRDSRHAHPHAQP</sequence>
<keyword evidence="2" id="KW-0238">DNA-binding</keyword>
<name>A0ABV5AL80_9BACL</name>
<dbReference type="Gene3D" id="1.10.10.10">
    <property type="entry name" value="Winged helix-like DNA-binding domain superfamily/Winged helix DNA-binding domain"/>
    <property type="match status" value="1"/>
</dbReference>
<proteinExistence type="predicted"/>
<evidence type="ECO:0000256" key="4">
    <source>
        <dbReference type="SAM" id="MobiDB-lite"/>
    </source>
</evidence>
<dbReference type="SMART" id="SM00345">
    <property type="entry name" value="HTH_GNTR"/>
    <property type="match status" value="1"/>
</dbReference>
<dbReference type="RefSeq" id="WP_275475113.1">
    <property type="nucleotide sequence ID" value="NZ_CP162940.1"/>
</dbReference>
<dbReference type="PROSITE" id="PS50949">
    <property type="entry name" value="HTH_GNTR"/>
    <property type="match status" value="1"/>
</dbReference>
<comment type="caution">
    <text evidence="6">The sequence shown here is derived from an EMBL/GenBank/DDBJ whole genome shotgun (WGS) entry which is preliminary data.</text>
</comment>
<reference evidence="6 7" key="1">
    <citation type="journal article" date="2024" name="Int. J. Mol. Sci.">
        <title>Exploration of Alicyclobacillus spp. Genome in Search of Antibiotic Resistance.</title>
        <authorList>
            <person name="Bucka-Kolendo J."/>
            <person name="Kiousi D.E."/>
            <person name="Dekowska A."/>
            <person name="Mikolajczuk-Szczyrba A."/>
            <person name="Karadedos D.M."/>
            <person name="Michael P."/>
            <person name="Galanis A."/>
            <person name="Sokolowska B."/>
        </authorList>
    </citation>
    <scope>NUCLEOTIDE SEQUENCE [LARGE SCALE GENOMIC DNA]</scope>
    <source>
        <strain evidence="6 7">KKP 3000</strain>
    </source>
</reference>
<keyword evidence="3" id="KW-0804">Transcription</keyword>
<protein>
    <submittedName>
        <fullName evidence="6">GntR family transcriptional regulator</fullName>
    </submittedName>
</protein>
<dbReference type="Proteomes" id="UP001579974">
    <property type="component" value="Unassembled WGS sequence"/>
</dbReference>
<dbReference type="InterPro" id="IPR028978">
    <property type="entry name" value="Chorismate_lyase_/UTRA_dom_sf"/>
</dbReference>
<dbReference type="Gene3D" id="3.40.1410.10">
    <property type="entry name" value="Chorismate lyase-like"/>
    <property type="match status" value="1"/>
</dbReference>
<evidence type="ECO:0000256" key="2">
    <source>
        <dbReference type="ARBA" id="ARBA00023125"/>
    </source>
</evidence>
<dbReference type="PANTHER" id="PTHR44846:SF17">
    <property type="entry name" value="GNTR-FAMILY TRANSCRIPTIONAL REGULATOR"/>
    <property type="match status" value="1"/>
</dbReference>
<evidence type="ECO:0000313" key="6">
    <source>
        <dbReference type="EMBL" id="MFB5192918.1"/>
    </source>
</evidence>
<dbReference type="Pfam" id="PF00392">
    <property type="entry name" value="GntR"/>
    <property type="match status" value="1"/>
</dbReference>
<organism evidence="6 7">
    <name type="scientific">Alicyclobacillus fastidiosus</name>
    <dbReference type="NCBI Taxonomy" id="392011"/>
    <lineage>
        <taxon>Bacteria</taxon>
        <taxon>Bacillati</taxon>
        <taxon>Bacillota</taxon>
        <taxon>Bacilli</taxon>
        <taxon>Bacillales</taxon>
        <taxon>Alicyclobacillaceae</taxon>
        <taxon>Alicyclobacillus</taxon>
    </lineage>
</organism>
<feature type="compositionally biased region" description="Basic and acidic residues" evidence="4">
    <location>
        <begin position="234"/>
        <end position="247"/>
    </location>
</feature>
<dbReference type="InterPro" id="IPR036388">
    <property type="entry name" value="WH-like_DNA-bd_sf"/>
</dbReference>
<evidence type="ECO:0000256" key="1">
    <source>
        <dbReference type="ARBA" id="ARBA00023015"/>
    </source>
</evidence>
<gene>
    <name evidence="6" type="ORF">KKP3000_002512</name>
</gene>